<comment type="caution">
    <text evidence="2">The sequence shown here is derived from an EMBL/GenBank/DDBJ whole genome shotgun (WGS) entry which is preliminary data.</text>
</comment>
<dbReference type="AlphaFoldDB" id="A0A095UQN6"/>
<evidence type="ECO:0000313" key="3">
    <source>
        <dbReference type="Proteomes" id="UP000029577"/>
    </source>
</evidence>
<keyword evidence="1" id="KW-1133">Transmembrane helix</keyword>
<evidence type="ECO:0000313" key="2">
    <source>
        <dbReference type="EMBL" id="KGD76648.1"/>
    </source>
</evidence>
<feature type="transmembrane region" description="Helical" evidence="1">
    <location>
        <begin position="69"/>
        <end position="87"/>
    </location>
</feature>
<sequence>MKVSEETLLESGFSHSDLQKIKSNVENFGGTLDEVIQDLAKRFNVAKWITIVAFVILIFTSVLSTKNNTLSLAFSLIVGLPFIWYLTPAKLAFKAWRYKQYSSGIEGDQ</sequence>
<keyword evidence="1" id="KW-0472">Membrane</keyword>
<dbReference type="EMBL" id="JPKR02000001">
    <property type="protein sequence ID" value="KGD76648.1"/>
    <property type="molecule type" value="Genomic_DNA"/>
</dbReference>
<dbReference type="OrthoDB" id="6614711at2"/>
<keyword evidence="1" id="KW-0812">Transmembrane</keyword>
<dbReference type="Proteomes" id="UP000029577">
    <property type="component" value="Unassembled WGS sequence"/>
</dbReference>
<dbReference type="RefSeq" id="WP_038017006.1">
    <property type="nucleotide sequence ID" value="NZ_JPKR02000001.1"/>
</dbReference>
<dbReference type="eggNOG" id="ENOG5031QMS">
    <property type="taxonomic scope" value="Bacteria"/>
</dbReference>
<keyword evidence="3" id="KW-1185">Reference proteome</keyword>
<evidence type="ECO:0000256" key="1">
    <source>
        <dbReference type="SAM" id="Phobius"/>
    </source>
</evidence>
<proteinExistence type="predicted"/>
<protein>
    <submittedName>
        <fullName evidence="2">Uncharacterized protein</fullName>
    </submittedName>
</protein>
<accession>A0A095UQN6</accession>
<name>A0A095UQN6_9GAMM</name>
<organism evidence="2 3">
    <name type="scientific">Tatumella morbirosei</name>
    <dbReference type="NCBI Taxonomy" id="642227"/>
    <lineage>
        <taxon>Bacteria</taxon>
        <taxon>Pseudomonadati</taxon>
        <taxon>Pseudomonadota</taxon>
        <taxon>Gammaproteobacteria</taxon>
        <taxon>Enterobacterales</taxon>
        <taxon>Erwiniaceae</taxon>
        <taxon>Tatumella</taxon>
    </lineage>
</organism>
<gene>
    <name evidence="2" type="ORF">HA49_03900</name>
</gene>
<reference evidence="2" key="1">
    <citation type="submission" date="2014-12" db="EMBL/GenBank/DDBJ databases">
        <title>The draft genome of the Tatumella morbirosei type strain, LMG23360T isolated from pineapple rot.</title>
        <authorList>
            <person name="Smits T.H."/>
            <person name="Palmer M."/>
            <person name="Venter S.N."/>
            <person name="Duffy B."/>
            <person name="Steenkamp E.T."/>
            <person name="Chan W.Y."/>
            <person name="Coutinho T.A."/>
            <person name="Coetzee M.P."/>
            <person name="De Maayer P."/>
        </authorList>
    </citation>
    <scope>NUCLEOTIDE SEQUENCE [LARGE SCALE GENOMIC DNA]</scope>
    <source>
        <strain evidence="2">LMG 23360</strain>
    </source>
</reference>
<feature type="transmembrane region" description="Helical" evidence="1">
    <location>
        <begin position="45"/>
        <end position="63"/>
    </location>
</feature>